<feature type="non-terminal residue" evidence="1">
    <location>
        <position position="1"/>
    </location>
</feature>
<evidence type="ECO:0000313" key="1">
    <source>
        <dbReference type="EMBL" id="CAF4587363.1"/>
    </source>
</evidence>
<organism evidence="1 2">
    <name type="scientific">Rotaria magnacalcarata</name>
    <dbReference type="NCBI Taxonomy" id="392030"/>
    <lineage>
        <taxon>Eukaryota</taxon>
        <taxon>Metazoa</taxon>
        <taxon>Spiralia</taxon>
        <taxon>Gnathifera</taxon>
        <taxon>Rotifera</taxon>
        <taxon>Eurotatoria</taxon>
        <taxon>Bdelloidea</taxon>
        <taxon>Philodinida</taxon>
        <taxon>Philodinidae</taxon>
        <taxon>Rotaria</taxon>
    </lineage>
</organism>
<sequence>MIVQTLLPQTENASNQYTLGHLLIVGFLSKDIVAAWCSNVALAHLII</sequence>
<gene>
    <name evidence="1" type="ORF">SMN809_LOCUS38534</name>
</gene>
<comment type="caution">
    <text evidence="1">The sequence shown here is derived from an EMBL/GenBank/DDBJ whole genome shotgun (WGS) entry which is preliminary data.</text>
</comment>
<dbReference type="Proteomes" id="UP000676336">
    <property type="component" value="Unassembled WGS sequence"/>
</dbReference>
<accession>A0A8S2YUP7</accession>
<protein>
    <submittedName>
        <fullName evidence="1">Uncharacterized protein</fullName>
    </submittedName>
</protein>
<dbReference type="InterPro" id="IPR011989">
    <property type="entry name" value="ARM-like"/>
</dbReference>
<dbReference type="AlphaFoldDB" id="A0A8S2YUP7"/>
<dbReference type="Gene3D" id="1.25.10.10">
    <property type="entry name" value="Leucine-rich Repeat Variant"/>
    <property type="match status" value="1"/>
</dbReference>
<reference evidence="1" key="1">
    <citation type="submission" date="2021-02" db="EMBL/GenBank/DDBJ databases">
        <authorList>
            <person name="Nowell W R."/>
        </authorList>
    </citation>
    <scope>NUCLEOTIDE SEQUENCE</scope>
</reference>
<dbReference type="EMBL" id="CAJOBI010100886">
    <property type="protein sequence ID" value="CAF4587363.1"/>
    <property type="molecule type" value="Genomic_DNA"/>
</dbReference>
<name>A0A8S2YUP7_9BILA</name>
<evidence type="ECO:0000313" key="2">
    <source>
        <dbReference type="Proteomes" id="UP000676336"/>
    </source>
</evidence>
<proteinExistence type="predicted"/>